<keyword evidence="3" id="KW-1185">Reference proteome</keyword>
<evidence type="ECO:0000313" key="2">
    <source>
        <dbReference type="EMBL" id="TKB98274.1"/>
    </source>
</evidence>
<keyword evidence="1" id="KW-1133">Transmembrane helix</keyword>
<feature type="transmembrane region" description="Helical" evidence="1">
    <location>
        <begin position="79"/>
        <end position="103"/>
    </location>
</feature>
<accession>A0A4V5NXI7</accession>
<evidence type="ECO:0000313" key="3">
    <source>
        <dbReference type="Proteomes" id="UP000310477"/>
    </source>
</evidence>
<dbReference type="EMBL" id="SWBO01000009">
    <property type="protein sequence ID" value="TKB98274.1"/>
    <property type="molecule type" value="Genomic_DNA"/>
</dbReference>
<organism evidence="2 3">
    <name type="scientific">Pedobacter cryotolerans</name>
    <dbReference type="NCBI Taxonomy" id="2571270"/>
    <lineage>
        <taxon>Bacteria</taxon>
        <taxon>Pseudomonadati</taxon>
        <taxon>Bacteroidota</taxon>
        <taxon>Sphingobacteriia</taxon>
        <taxon>Sphingobacteriales</taxon>
        <taxon>Sphingobacteriaceae</taxon>
        <taxon>Pedobacter</taxon>
    </lineage>
</organism>
<dbReference type="Proteomes" id="UP000310477">
    <property type="component" value="Unassembled WGS sequence"/>
</dbReference>
<keyword evidence="1" id="KW-0472">Membrane</keyword>
<protein>
    <submittedName>
        <fullName evidence="2">Uncharacterized protein</fullName>
    </submittedName>
</protein>
<dbReference type="RefSeq" id="WP_136877878.1">
    <property type="nucleotide sequence ID" value="NZ_SWBO01000009.1"/>
</dbReference>
<gene>
    <name evidence="2" type="ORF">FA045_14950</name>
</gene>
<evidence type="ECO:0000256" key="1">
    <source>
        <dbReference type="SAM" id="Phobius"/>
    </source>
</evidence>
<reference evidence="2 3" key="1">
    <citation type="submission" date="2019-04" db="EMBL/GenBank/DDBJ databases">
        <title>Pedobacter sp. AR-2-6 sp. nov., isolated from Arctic soil.</title>
        <authorList>
            <person name="Dahal R.H."/>
            <person name="Kim D.-U."/>
        </authorList>
    </citation>
    <scope>NUCLEOTIDE SEQUENCE [LARGE SCALE GENOMIC DNA]</scope>
    <source>
        <strain evidence="2 3">AR-2-6</strain>
    </source>
</reference>
<keyword evidence="1" id="KW-0812">Transmembrane</keyword>
<proteinExistence type="predicted"/>
<name>A0A4V5NXI7_9SPHI</name>
<dbReference type="OrthoDB" id="1525231at2"/>
<comment type="caution">
    <text evidence="2">The sequence shown here is derived from an EMBL/GenBank/DDBJ whole genome shotgun (WGS) entry which is preliminary data.</text>
</comment>
<dbReference type="AlphaFoldDB" id="A0A4V5NXI7"/>
<feature type="transmembrane region" description="Helical" evidence="1">
    <location>
        <begin position="6"/>
        <end position="27"/>
    </location>
</feature>
<sequence>MVFIVIIIAAFLLQTILPWWIVVIISFATCGIIGKTVKIAFWQPFLAIILLWIGVALFKSLPNHNVLAGRMAQMLSVKYWPIVLIATGLVGGLAAGISGYCGYQFRKAMIIKKTPAPKS</sequence>
<feature type="transmembrane region" description="Helical" evidence="1">
    <location>
        <begin position="39"/>
        <end position="59"/>
    </location>
</feature>